<evidence type="ECO:0000313" key="4">
    <source>
        <dbReference type="Proteomes" id="UP001595536"/>
    </source>
</evidence>
<dbReference type="RefSeq" id="WP_376832479.1">
    <property type="nucleotide sequence ID" value="NZ_JBHLWR010000006.1"/>
</dbReference>
<evidence type="ECO:0000256" key="1">
    <source>
        <dbReference type="SAM" id="MobiDB-lite"/>
    </source>
</evidence>
<evidence type="ECO:0000259" key="2">
    <source>
        <dbReference type="Pfam" id="PF18013"/>
    </source>
</evidence>
<comment type="caution">
    <text evidence="3">The sequence shown here is derived from an EMBL/GenBank/DDBJ whole genome shotgun (WGS) entry which is preliminary data.</text>
</comment>
<protein>
    <recommendedName>
        <fullName evidence="2">Phage tail lysozyme domain-containing protein</fullName>
    </recommendedName>
</protein>
<reference evidence="4" key="1">
    <citation type="journal article" date="2019" name="Int. J. Syst. Evol. Microbiol.">
        <title>The Global Catalogue of Microorganisms (GCM) 10K type strain sequencing project: providing services to taxonomists for standard genome sequencing and annotation.</title>
        <authorList>
            <consortium name="The Broad Institute Genomics Platform"/>
            <consortium name="The Broad Institute Genome Sequencing Center for Infectious Disease"/>
            <person name="Wu L."/>
            <person name="Ma J."/>
        </authorList>
    </citation>
    <scope>NUCLEOTIDE SEQUENCE [LARGE SCALE GENOMIC DNA]</scope>
    <source>
        <strain evidence="4">CCM 7941</strain>
    </source>
</reference>
<accession>A0ABV7LHY0</accession>
<feature type="compositionally biased region" description="Polar residues" evidence="1">
    <location>
        <begin position="149"/>
        <end position="167"/>
    </location>
</feature>
<dbReference type="InterPro" id="IPR041219">
    <property type="entry name" value="Phage_lysozyme2"/>
</dbReference>
<dbReference type="Pfam" id="PF18013">
    <property type="entry name" value="Phage_lysozyme2"/>
    <property type="match status" value="1"/>
</dbReference>
<name>A0ABV7LHY0_9HYPH</name>
<feature type="domain" description="Phage tail lysozyme" evidence="2">
    <location>
        <begin position="135"/>
        <end position="256"/>
    </location>
</feature>
<evidence type="ECO:0000313" key="3">
    <source>
        <dbReference type="EMBL" id="MFC3267275.1"/>
    </source>
</evidence>
<dbReference type="EMBL" id="JBHRUV010000098">
    <property type="protein sequence ID" value="MFC3267275.1"/>
    <property type="molecule type" value="Genomic_DNA"/>
</dbReference>
<keyword evidence="4" id="KW-1185">Reference proteome</keyword>
<sequence length="602" mass="63669">MAAYSFDGAFRNLNSAVTGFGDAYEEERKRNALAGLGQRLAAGDYAGAAQGLMAAGDVTNGLKALELGRTLEQQKAASAAVAGALGGGMTDLNAPGGGIAVGGAPAPAVNLGTPNQIETRFMSALRESGLNNPFGLATVAAYGKRESGWSPQNANRTWSDPSQSGKAGTSGGLFSWRNERLRNLYKFAQQRGEKIGAISPETQAAFLASEDPTLIPRLNAAKSVDEANRIMANAWRFAGYQGNSPEYNARLKTAMAYLPRFQGQPNTIQAATGQQQTQVAQADAPAEGARPAQGFAVPGQGQSSVRAPMTPQQAQAGMRRIQQVIAATPGLNPAQIKVLEQRYNELAKWADPTTAQTMALNDLKIRQAEQGLSGDKMQREAADRAVVAEQLGLTPGSPAYQSYVLTGKMPREDQQPLTATDKKAILEADEMVEANQGAINSLKTALKLSDKALEGFGASGRAWVANNLPDWMVPDGVASKEQGQATAELENVVVGNALNSLKTIFGGNPTEGERAILLQMQGSASQPKAVREQIYKRAIAAAERRLKFNERRAQEMRGGTYFKAGNSPQSGNIPVVSSPQELEALPSGTTFQAPNGAIKIKP</sequence>
<dbReference type="Proteomes" id="UP001595536">
    <property type="component" value="Unassembled WGS sequence"/>
</dbReference>
<proteinExistence type="predicted"/>
<feature type="region of interest" description="Disordered" evidence="1">
    <location>
        <begin position="147"/>
        <end position="172"/>
    </location>
</feature>
<organism evidence="3 4">
    <name type="scientific">Camelimonas abortus</name>
    <dbReference type="NCBI Taxonomy" id="1017184"/>
    <lineage>
        <taxon>Bacteria</taxon>
        <taxon>Pseudomonadati</taxon>
        <taxon>Pseudomonadota</taxon>
        <taxon>Alphaproteobacteria</taxon>
        <taxon>Hyphomicrobiales</taxon>
        <taxon>Chelatococcaceae</taxon>
        <taxon>Camelimonas</taxon>
    </lineage>
</organism>
<gene>
    <name evidence="3" type="ORF">ACFOEX_13080</name>
</gene>